<reference evidence="1" key="1">
    <citation type="submission" date="2023-05" db="EMBL/GenBank/DDBJ databases">
        <authorList>
            <consortium name="ELIXIR-Norway"/>
        </authorList>
    </citation>
    <scope>NUCLEOTIDE SEQUENCE</scope>
</reference>
<dbReference type="EMBL" id="OX596112">
    <property type="protein sequence ID" value="CAN0389769.1"/>
    <property type="molecule type" value="Genomic_DNA"/>
</dbReference>
<name>A0AC59ZEE8_RANTA</name>
<dbReference type="Proteomes" id="UP001162501">
    <property type="component" value="Chromosome 28"/>
</dbReference>
<proteinExistence type="predicted"/>
<gene>
    <name evidence="1" type="ORF">MRATA1EN22A_LOCUS17318</name>
</gene>
<evidence type="ECO:0000313" key="2">
    <source>
        <dbReference type="Proteomes" id="UP001162501"/>
    </source>
</evidence>
<organism evidence="1 2">
    <name type="scientific">Rangifer tarandus platyrhynchus</name>
    <name type="common">Svalbard reindeer</name>
    <dbReference type="NCBI Taxonomy" id="3082113"/>
    <lineage>
        <taxon>Eukaryota</taxon>
        <taxon>Metazoa</taxon>
        <taxon>Chordata</taxon>
        <taxon>Craniata</taxon>
        <taxon>Vertebrata</taxon>
        <taxon>Euteleostomi</taxon>
        <taxon>Mammalia</taxon>
        <taxon>Eutheria</taxon>
        <taxon>Laurasiatheria</taxon>
        <taxon>Artiodactyla</taxon>
        <taxon>Ruminantia</taxon>
        <taxon>Pecora</taxon>
        <taxon>Cervidae</taxon>
        <taxon>Odocoileinae</taxon>
        <taxon>Rangifer</taxon>
    </lineage>
</organism>
<reference evidence="1" key="2">
    <citation type="submission" date="2025-03" db="EMBL/GenBank/DDBJ databases">
        <authorList>
            <consortium name="ELIXIR-Norway"/>
            <consortium name="Elixir Norway"/>
        </authorList>
    </citation>
    <scope>NUCLEOTIDE SEQUENCE</scope>
</reference>
<accession>A0AC59ZEE8</accession>
<protein>
    <submittedName>
        <fullName evidence="1">Uncharacterized protein</fullName>
    </submittedName>
</protein>
<sequence length="298" mass="34648">MTWKQIRFFIKNITAGMQVLNKVKLYILGPTLAFLIYKIWRKDKKIKELQENLEKSGQEKEELKKELGILRNEIGILQSEIDRRKAQFKHAWRNAPLYPDWRKEEFKAANVTLDAETAHPALLLSEEGRRVSWQARCQDLPSSPQRFTSIPCVLGQLHIISGRYFWEVEFGDPCSWDLGVCRDNITRTGRVIMSPQNGFWAIRFYEGEYWALTSPETHLTLREKPFIVGVFLDYEAGDVSFYNMTDGSHIFTFPQNTFYGVLRPLFRLWSSESSFLTICPGEGECADVVIHMSTPHEK</sequence>
<evidence type="ECO:0000313" key="1">
    <source>
        <dbReference type="EMBL" id="CAN0389769.1"/>
    </source>
</evidence>